<reference evidence="1 2" key="1">
    <citation type="submission" date="2015-09" db="EMBL/GenBank/DDBJ databases">
        <authorList>
            <consortium name="Pathogen Informatics"/>
        </authorList>
    </citation>
    <scope>NUCLEOTIDE SEQUENCE [LARGE SCALE GENOMIC DNA]</scope>
    <source>
        <strain evidence="1 2">2789STDY5834939</strain>
    </source>
</reference>
<evidence type="ECO:0000313" key="1">
    <source>
        <dbReference type="EMBL" id="CUP96733.1"/>
    </source>
</evidence>
<dbReference type="AlphaFoldDB" id="A0A174SGC2"/>
<sequence>MNKMEFCTGSVQKVYAFIQLSRASIGTHTGGRGV</sequence>
<evidence type="ECO:0000313" key="2">
    <source>
        <dbReference type="Proteomes" id="UP000095765"/>
    </source>
</evidence>
<protein>
    <submittedName>
        <fullName evidence="1">Uncharacterized protein</fullName>
    </submittedName>
</protein>
<organism evidence="1 2">
    <name type="scientific">Anaerotruncus colihominis</name>
    <dbReference type="NCBI Taxonomy" id="169435"/>
    <lineage>
        <taxon>Bacteria</taxon>
        <taxon>Bacillati</taxon>
        <taxon>Bacillota</taxon>
        <taxon>Clostridia</taxon>
        <taxon>Eubacteriales</taxon>
        <taxon>Oscillospiraceae</taxon>
        <taxon>Anaerotruncus</taxon>
    </lineage>
</organism>
<dbReference type="EMBL" id="CZBE01000019">
    <property type="protein sequence ID" value="CUP96733.1"/>
    <property type="molecule type" value="Genomic_DNA"/>
</dbReference>
<name>A0A174SGC2_9FIRM</name>
<gene>
    <name evidence="1" type="ORF">ERS852551_02579</name>
</gene>
<accession>A0A174SGC2</accession>
<proteinExistence type="predicted"/>
<dbReference type="Proteomes" id="UP000095765">
    <property type="component" value="Unassembled WGS sequence"/>
</dbReference>